<evidence type="ECO:0000313" key="10">
    <source>
        <dbReference type="EMBL" id="GAI97475.1"/>
    </source>
</evidence>
<evidence type="ECO:0000256" key="5">
    <source>
        <dbReference type="ARBA" id="ARBA00022833"/>
    </source>
</evidence>
<dbReference type="GO" id="GO:0016874">
    <property type="term" value="F:ligase activity"/>
    <property type="evidence" value="ECO:0007669"/>
    <property type="project" value="UniProtKB-KW"/>
</dbReference>
<comment type="catalytic activity">
    <reaction evidence="9">
        <text>7-carboxy-7-carbaguanine + NH4(+) + 2 ATP = 7-cyano-7-carbaguanine + 2 AMP + 2 diphosphate + 2 H(+)</text>
        <dbReference type="Rhea" id="RHEA:27982"/>
        <dbReference type="ChEBI" id="CHEBI:15378"/>
        <dbReference type="ChEBI" id="CHEBI:28938"/>
        <dbReference type="ChEBI" id="CHEBI:30616"/>
        <dbReference type="ChEBI" id="CHEBI:33019"/>
        <dbReference type="ChEBI" id="CHEBI:45075"/>
        <dbReference type="ChEBI" id="CHEBI:61036"/>
        <dbReference type="ChEBI" id="CHEBI:456215"/>
        <dbReference type="EC" id="6.3.4.20"/>
    </reaction>
</comment>
<comment type="similarity">
    <text evidence="7">Belongs to the QueC family.</text>
</comment>
<evidence type="ECO:0000256" key="3">
    <source>
        <dbReference type="ARBA" id="ARBA00022723"/>
    </source>
</evidence>
<comment type="caution">
    <text evidence="10">The sequence shown here is derived from an EMBL/GenBank/DDBJ whole genome shotgun (WGS) entry which is preliminary data.</text>
</comment>
<evidence type="ECO:0000256" key="1">
    <source>
        <dbReference type="ARBA" id="ARBA00005061"/>
    </source>
</evidence>
<dbReference type="AlphaFoldDB" id="X1UC91"/>
<evidence type="ECO:0000256" key="6">
    <source>
        <dbReference type="ARBA" id="ARBA00022840"/>
    </source>
</evidence>
<evidence type="ECO:0000256" key="7">
    <source>
        <dbReference type="ARBA" id="ARBA00037993"/>
    </source>
</evidence>
<keyword evidence="2" id="KW-0436">Ligase</keyword>
<dbReference type="GO" id="GO:0005524">
    <property type="term" value="F:ATP binding"/>
    <property type="evidence" value="ECO:0007669"/>
    <property type="project" value="UniProtKB-KW"/>
</dbReference>
<evidence type="ECO:0000256" key="9">
    <source>
        <dbReference type="ARBA" id="ARBA00047890"/>
    </source>
</evidence>
<dbReference type="SUPFAM" id="SSF52402">
    <property type="entry name" value="Adenine nucleotide alpha hydrolases-like"/>
    <property type="match status" value="1"/>
</dbReference>
<keyword evidence="3" id="KW-0479">Metal-binding</keyword>
<dbReference type="InterPro" id="IPR014729">
    <property type="entry name" value="Rossmann-like_a/b/a_fold"/>
</dbReference>
<dbReference type="PANTHER" id="PTHR42914">
    <property type="entry name" value="7-CYANO-7-DEAZAGUANINE SYNTHASE"/>
    <property type="match status" value="1"/>
</dbReference>
<dbReference type="Gene3D" id="3.40.50.620">
    <property type="entry name" value="HUPs"/>
    <property type="match status" value="1"/>
</dbReference>
<evidence type="ECO:0000256" key="4">
    <source>
        <dbReference type="ARBA" id="ARBA00022741"/>
    </source>
</evidence>
<dbReference type="GO" id="GO:0046872">
    <property type="term" value="F:metal ion binding"/>
    <property type="evidence" value="ECO:0007669"/>
    <property type="project" value="UniProtKB-KW"/>
</dbReference>
<proteinExistence type="inferred from homology"/>
<dbReference type="Pfam" id="PF06508">
    <property type="entry name" value="QueC"/>
    <property type="match status" value="1"/>
</dbReference>
<keyword evidence="6" id="KW-0067">ATP-binding</keyword>
<feature type="non-terminal residue" evidence="10">
    <location>
        <position position="159"/>
    </location>
</feature>
<organism evidence="10">
    <name type="scientific">marine sediment metagenome</name>
    <dbReference type="NCBI Taxonomy" id="412755"/>
    <lineage>
        <taxon>unclassified sequences</taxon>
        <taxon>metagenomes</taxon>
        <taxon>ecological metagenomes</taxon>
    </lineage>
</organism>
<keyword evidence="4" id="KW-0547">Nucleotide-binding</keyword>
<dbReference type="EC" id="6.3.4.20" evidence="8"/>
<dbReference type="PANTHER" id="PTHR42914:SF1">
    <property type="entry name" value="7-CYANO-7-DEAZAGUANINE SYNTHASE"/>
    <property type="match status" value="1"/>
</dbReference>
<dbReference type="EMBL" id="BARW01020936">
    <property type="protein sequence ID" value="GAI97475.1"/>
    <property type="molecule type" value="Genomic_DNA"/>
</dbReference>
<dbReference type="InterPro" id="IPR018317">
    <property type="entry name" value="QueC"/>
</dbReference>
<evidence type="ECO:0000256" key="8">
    <source>
        <dbReference type="ARBA" id="ARBA00039149"/>
    </source>
</evidence>
<name>X1UC91_9ZZZZ</name>
<keyword evidence="5" id="KW-0862">Zinc</keyword>
<comment type="pathway">
    <text evidence="1">Purine metabolism; 7-cyano-7-deazaguanine biosynthesis.</text>
</comment>
<accession>X1UC91</accession>
<gene>
    <name evidence="10" type="ORF">S12H4_35274</name>
</gene>
<evidence type="ECO:0000256" key="2">
    <source>
        <dbReference type="ARBA" id="ARBA00022598"/>
    </source>
</evidence>
<sequence length="159" mass="17238">MSLVTLVSGGIDSTLMAFLAKEEGIHQFPLFIDYGQICKEQELKACLNVHEKLGLPLPVIMDVSGFGNLISSGLTDPKKRVNEDAFLPGRNLLFLLAGSAYAYLNNCNAVAIALLSEDNSIFPDQTSAFINKTQELISLAMGRDIGIVAPLMQFSKARC</sequence>
<reference evidence="10" key="1">
    <citation type="journal article" date="2014" name="Front. Microbiol.">
        <title>High frequency of phylogenetically diverse reductive dehalogenase-homologous genes in deep subseafloor sedimentary metagenomes.</title>
        <authorList>
            <person name="Kawai M."/>
            <person name="Futagami T."/>
            <person name="Toyoda A."/>
            <person name="Takaki Y."/>
            <person name="Nishi S."/>
            <person name="Hori S."/>
            <person name="Arai W."/>
            <person name="Tsubouchi T."/>
            <person name="Morono Y."/>
            <person name="Uchiyama I."/>
            <person name="Ito T."/>
            <person name="Fujiyama A."/>
            <person name="Inagaki F."/>
            <person name="Takami H."/>
        </authorList>
    </citation>
    <scope>NUCLEOTIDE SEQUENCE</scope>
    <source>
        <strain evidence="10">Expedition CK06-06</strain>
    </source>
</reference>
<protein>
    <recommendedName>
        <fullName evidence="8">7-cyano-7-deazaguanine synthase</fullName>
        <ecNumber evidence="8">6.3.4.20</ecNumber>
    </recommendedName>
</protein>